<dbReference type="GeneID" id="68102571"/>
<evidence type="ECO:0000256" key="1">
    <source>
        <dbReference type="ARBA" id="ARBA00004911"/>
    </source>
</evidence>
<evidence type="ECO:0000313" key="6">
    <source>
        <dbReference type="EMBL" id="KAG2375113.1"/>
    </source>
</evidence>
<name>A0AA88GH65_NAELO</name>
<reference evidence="6 7" key="1">
    <citation type="journal article" date="2018" name="BMC Genomics">
        <title>The genome of Naegleria lovaniensis, the basis for a comparative approach to unravel pathogenicity factors of the human pathogenic amoeba N. fowleri.</title>
        <authorList>
            <person name="Liechti N."/>
            <person name="Schurch N."/>
            <person name="Bruggmann R."/>
            <person name="Wittwer M."/>
        </authorList>
    </citation>
    <scope>NUCLEOTIDE SEQUENCE [LARGE SCALE GENOMIC DNA]</scope>
    <source>
        <strain evidence="6 7">ATCC 30569</strain>
    </source>
</reference>
<dbReference type="Gene3D" id="3.30.360.50">
    <property type="entry name" value="S-adenosylmethionine decarboxylase"/>
    <property type="match status" value="1"/>
</dbReference>
<dbReference type="SUPFAM" id="SSF56276">
    <property type="entry name" value="S-adenosylmethionine decarboxylase"/>
    <property type="match status" value="1"/>
</dbReference>
<evidence type="ECO:0000313" key="7">
    <source>
        <dbReference type="Proteomes" id="UP000816034"/>
    </source>
</evidence>
<dbReference type="NCBIfam" id="TIGR00535">
    <property type="entry name" value="SAM_DCase"/>
    <property type="match status" value="1"/>
</dbReference>
<organism evidence="6 7">
    <name type="scientific">Naegleria lovaniensis</name>
    <name type="common">Amoeba</name>
    <dbReference type="NCBI Taxonomy" id="51637"/>
    <lineage>
        <taxon>Eukaryota</taxon>
        <taxon>Discoba</taxon>
        <taxon>Heterolobosea</taxon>
        <taxon>Tetramitia</taxon>
        <taxon>Eutetramitia</taxon>
        <taxon>Vahlkampfiidae</taxon>
        <taxon>Naegleria</taxon>
    </lineage>
</organism>
<accession>A0AA88GH65</accession>
<dbReference type="GO" id="GO:0008295">
    <property type="term" value="P:spermidine biosynthetic process"/>
    <property type="evidence" value="ECO:0007669"/>
    <property type="project" value="UniProtKB-KW"/>
</dbReference>
<comment type="caution">
    <text evidence="6">The sequence shown here is derived from an EMBL/GenBank/DDBJ whole genome shotgun (WGS) entry which is preliminary data.</text>
</comment>
<keyword evidence="3" id="KW-0745">Spermidine biosynthesis</keyword>
<evidence type="ECO:0000256" key="4">
    <source>
        <dbReference type="ARBA" id="ARBA00023115"/>
    </source>
</evidence>
<dbReference type="InterPro" id="IPR016067">
    <property type="entry name" value="S-AdoMet_deCO2ase_core"/>
</dbReference>
<comment type="similarity">
    <text evidence="2">Belongs to the eukaryotic AdoMetDC family.</text>
</comment>
<dbReference type="Pfam" id="PF01536">
    <property type="entry name" value="SAM_decarbox"/>
    <property type="match status" value="1"/>
</dbReference>
<evidence type="ECO:0000256" key="5">
    <source>
        <dbReference type="SAM" id="MobiDB-lite"/>
    </source>
</evidence>
<dbReference type="Proteomes" id="UP000816034">
    <property type="component" value="Unassembled WGS sequence"/>
</dbReference>
<dbReference type="Gene3D" id="3.60.90.10">
    <property type="entry name" value="S-adenosylmethionine decarboxylase"/>
    <property type="match status" value="1"/>
</dbReference>
<dbReference type="GO" id="GO:0005829">
    <property type="term" value="C:cytosol"/>
    <property type="evidence" value="ECO:0007669"/>
    <property type="project" value="TreeGrafter"/>
</dbReference>
<dbReference type="AlphaFoldDB" id="A0AA88GH65"/>
<dbReference type="RefSeq" id="XP_044544287.1">
    <property type="nucleotide sequence ID" value="XM_044685626.1"/>
</dbReference>
<evidence type="ECO:0000256" key="3">
    <source>
        <dbReference type="ARBA" id="ARBA00023066"/>
    </source>
</evidence>
<keyword evidence="4" id="KW-0620">Polyamine biosynthesis</keyword>
<dbReference type="InterPro" id="IPR001985">
    <property type="entry name" value="S-AdoMet_decarboxylase_euk"/>
</dbReference>
<dbReference type="PANTHER" id="PTHR11570">
    <property type="entry name" value="S-ADENOSYLMETHIONINE DECARBOXYLASE"/>
    <property type="match status" value="1"/>
</dbReference>
<dbReference type="InterPro" id="IPR048283">
    <property type="entry name" value="AdoMetDC-like"/>
</dbReference>
<protein>
    <recommendedName>
        <fullName evidence="8">Adenosylmethionine decarboxylase</fullName>
    </recommendedName>
</protein>
<dbReference type="GO" id="GO:0006597">
    <property type="term" value="P:spermine biosynthetic process"/>
    <property type="evidence" value="ECO:0007669"/>
    <property type="project" value="InterPro"/>
</dbReference>
<evidence type="ECO:0000256" key="2">
    <source>
        <dbReference type="ARBA" id="ARBA00008466"/>
    </source>
</evidence>
<feature type="region of interest" description="Disordered" evidence="5">
    <location>
        <begin position="1"/>
        <end position="49"/>
    </location>
</feature>
<dbReference type="PANTHER" id="PTHR11570:SF0">
    <property type="entry name" value="S-ADENOSYLMETHIONINE DECARBOXYLASE PROENZYME"/>
    <property type="match status" value="1"/>
</dbReference>
<gene>
    <name evidence="6" type="ORF">C9374_010117</name>
</gene>
<sequence>MSFSTHNRPSSNQPSIAQQENGEHNHHHEHNCCNHHHHHHHEQQPVDVSPTVEHSIVNGKPILVNYAEKYVKHVDCECCADAGFEGPEKRLEVDFRPKKSDLPAYQEYLSHHNQDANSSEEEETANPNYYNLMNITDETWQSMLDLACCRILSKKENEHFSCYVLSESSLFVFRRKIVIKTCGTTTLLGILKRMKEIADSQGLEAELVIYSRKNFVFPHRQPHPHSSFEEELRYLTEEYPGGEGHVVGSVLSDHWYLYICDMQGVDDQIRKDPDQTLEVLMHDLDPEVMKQFMEASRKDRPAGMTIEQQSGIDKLLPGSEIDSFEFDPCGYSMNGLLGKCYWTIHITPEDHCSFVSFETNVKSSKVQYYSELIERVIHTFRPGRFTVTLFADDHWDIRHEDHTLHRTPSTDDHTTLLDKESFQIHNTNLLKTYNAFTNLALGDEYKLKSKTFYEFTGGYNLTFTNFAKIVNN</sequence>
<evidence type="ECO:0008006" key="8">
    <source>
        <dbReference type="Google" id="ProtNLM"/>
    </source>
</evidence>
<feature type="compositionally biased region" description="Polar residues" evidence="5">
    <location>
        <begin position="1"/>
        <end position="17"/>
    </location>
</feature>
<dbReference type="GO" id="GO:0004014">
    <property type="term" value="F:adenosylmethionine decarboxylase activity"/>
    <property type="evidence" value="ECO:0007669"/>
    <property type="project" value="InterPro"/>
</dbReference>
<comment type="pathway">
    <text evidence="1">Amine and polyamine biosynthesis; S-adenosylmethioninamine biosynthesis; S-adenosylmethioninamine from S-adenosyl-L-methionine: step 1/1.</text>
</comment>
<proteinExistence type="inferred from homology"/>
<dbReference type="EMBL" id="PYSW02000040">
    <property type="protein sequence ID" value="KAG2375113.1"/>
    <property type="molecule type" value="Genomic_DNA"/>
</dbReference>
<feature type="compositionally biased region" description="Basic and acidic residues" evidence="5">
    <location>
        <begin position="21"/>
        <end position="32"/>
    </location>
</feature>
<keyword evidence="7" id="KW-1185">Reference proteome</keyword>